<organism evidence="1 2">
    <name type="scientific">Comamonas serinivorans</name>
    <dbReference type="NCBI Taxonomy" id="1082851"/>
    <lineage>
        <taxon>Bacteria</taxon>
        <taxon>Pseudomonadati</taxon>
        <taxon>Pseudomonadota</taxon>
        <taxon>Betaproteobacteria</taxon>
        <taxon>Burkholderiales</taxon>
        <taxon>Comamonadaceae</taxon>
        <taxon>Comamonas</taxon>
    </lineage>
</organism>
<name>A0A1Y0ERU7_9BURK</name>
<keyword evidence="2" id="KW-1185">Reference proteome</keyword>
<sequence length="80" mass="8674">MSIQPSASARVPRMTRMLRVASTRTMASAGTMGRRMLAISPTPKYWGAMMMAPYPGAMPRLSASRGADTMPLRDSGVPTW</sequence>
<dbReference type="Proteomes" id="UP000196138">
    <property type="component" value="Chromosome"/>
</dbReference>
<evidence type="ECO:0000313" key="1">
    <source>
        <dbReference type="EMBL" id="ARU06296.1"/>
    </source>
</evidence>
<dbReference type="AlphaFoldDB" id="A0A1Y0ERU7"/>
<reference evidence="1 2" key="1">
    <citation type="submission" date="2017-05" db="EMBL/GenBank/DDBJ databases">
        <authorList>
            <person name="Song R."/>
            <person name="Chenine A.L."/>
            <person name="Ruprecht R.M."/>
        </authorList>
    </citation>
    <scope>NUCLEOTIDE SEQUENCE [LARGE SCALE GENOMIC DNA]</scope>
    <source>
        <strain evidence="1 2">DSM 26136</strain>
    </source>
</reference>
<gene>
    <name evidence="1" type="ORF">CCO03_17870</name>
</gene>
<accession>A0A1Y0ERU7</accession>
<dbReference type="KEGG" id="cser:CCO03_17870"/>
<protein>
    <submittedName>
        <fullName evidence="1">Uncharacterized protein</fullName>
    </submittedName>
</protein>
<evidence type="ECO:0000313" key="2">
    <source>
        <dbReference type="Proteomes" id="UP000196138"/>
    </source>
</evidence>
<proteinExistence type="predicted"/>
<dbReference type="EMBL" id="CP021455">
    <property type="protein sequence ID" value="ARU06296.1"/>
    <property type="molecule type" value="Genomic_DNA"/>
</dbReference>